<dbReference type="CDD" id="cd17077">
    <property type="entry name" value="UBX_UBXN11"/>
    <property type="match status" value="1"/>
</dbReference>
<proteinExistence type="predicted"/>
<gene>
    <name evidence="3" type="ORF">RIMI_LOCUS21593636</name>
</gene>
<comment type="caution">
    <text evidence="3">The sequence shown here is derived from an EMBL/GenBank/DDBJ whole genome shotgun (WGS) entry which is preliminary data.</text>
</comment>
<dbReference type="EMBL" id="CAUEEQ010076533">
    <property type="protein sequence ID" value="CAJ0966732.1"/>
    <property type="molecule type" value="Genomic_DNA"/>
</dbReference>
<dbReference type="PROSITE" id="PS51257">
    <property type="entry name" value="PROKAR_LIPOPROTEIN"/>
    <property type="match status" value="1"/>
</dbReference>
<keyword evidence="4" id="KW-1185">Reference proteome</keyword>
<protein>
    <recommendedName>
        <fullName evidence="2">UBX domain-containing protein</fullName>
    </recommendedName>
</protein>
<organism evidence="3 4">
    <name type="scientific">Ranitomeya imitator</name>
    <name type="common">mimic poison frog</name>
    <dbReference type="NCBI Taxonomy" id="111125"/>
    <lineage>
        <taxon>Eukaryota</taxon>
        <taxon>Metazoa</taxon>
        <taxon>Chordata</taxon>
        <taxon>Craniata</taxon>
        <taxon>Vertebrata</taxon>
        <taxon>Euteleostomi</taxon>
        <taxon>Amphibia</taxon>
        <taxon>Batrachia</taxon>
        <taxon>Anura</taxon>
        <taxon>Neobatrachia</taxon>
        <taxon>Hyloidea</taxon>
        <taxon>Dendrobatidae</taxon>
        <taxon>Dendrobatinae</taxon>
        <taxon>Ranitomeya</taxon>
    </lineage>
</organism>
<dbReference type="SUPFAM" id="SSF54236">
    <property type="entry name" value="Ubiquitin-like"/>
    <property type="match status" value="1"/>
</dbReference>
<dbReference type="Gene3D" id="3.10.20.90">
    <property type="entry name" value="Phosphatidylinositol 3-kinase Catalytic Subunit, Chain A, domain 1"/>
    <property type="match status" value="1"/>
</dbReference>
<name>A0ABN9MIX5_9NEOB</name>
<dbReference type="PROSITE" id="PS50033">
    <property type="entry name" value="UBX"/>
    <property type="match status" value="1"/>
</dbReference>
<reference evidence="3" key="1">
    <citation type="submission" date="2023-07" db="EMBL/GenBank/DDBJ databases">
        <authorList>
            <person name="Stuckert A."/>
        </authorList>
    </citation>
    <scope>NUCLEOTIDE SEQUENCE</scope>
</reference>
<dbReference type="PANTHER" id="PTHR23333:SF4">
    <property type="entry name" value="UBX DOMAIN-CONTAINING PROTEIN 11"/>
    <property type="match status" value="1"/>
</dbReference>
<evidence type="ECO:0000256" key="1">
    <source>
        <dbReference type="SAM" id="MobiDB-lite"/>
    </source>
</evidence>
<dbReference type="PANTHER" id="PTHR23333">
    <property type="entry name" value="UBX DOMAIN CONTAINING PROTEIN"/>
    <property type="match status" value="1"/>
</dbReference>
<sequence length="257" mass="28496">MSRSCDRDVIIGPAHTSPGTTGSCRLQWSGPRNVARSGKGGGRCHRIPEFHSEEVHRPPYWDTQVTDMRSVVFRERTSWDLFPGQGQSVGRAEKNQPETSEIPGPLLSVQQFLNRLPKSVIQGGRVIDIQGPIRYNLLGPKADEKTQETLVESPLLLSMNKGSQSNAVVCTLRIKSEPGDRTYKVQMSPAETIGDLRALLSLHESCDVSSCDIISGFPHRVYDNYSCTLQDAGLVPNALLLLRRKKPKDAENTRNFS</sequence>
<feature type="domain" description="UBX" evidence="2">
    <location>
        <begin position="165"/>
        <end position="242"/>
    </location>
</feature>
<evidence type="ECO:0000313" key="3">
    <source>
        <dbReference type="EMBL" id="CAJ0966732.1"/>
    </source>
</evidence>
<dbReference type="InterPro" id="IPR029071">
    <property type="entry name" value="Ubiquitin-like_domsf"/>
</dbReference>
<dbReference type="InterPro" id="IPR001012">
    <property type="entry name" value="UBX_dom"/>
</dbReference>
<evidence type="ECO:0000313" key="4">
    <source>
        <dbReference type="Proteomes" id="UP001176940"/>
    </source>
</evidence>
<feature type="region of interest" description="Disordered" evidence="1">
    <location>
        <begin position="1"/>
        <end position="25"/>
    </location>
</feature>
<accession>A0ABN9MIX5</accession>
<dbReference type="Proteomes" id="UP001176940">
    <property type="component" value="Unassembled WGS sequence"/>
</dbReference>
<evidence type="ECO:0000259" key="2">
    <source>
        <dbReference type="PROSITE" id="PS50033"/>
    </source>
</evidence>